<dbReference type="EMBL" id="CP017147">
    <property type="protein sequence ID" value="AOO79790.1"/>
    <property type="molecule type" value="Genomic_DNA"/>
</dbReference>
<reference evidence="2 3" key="1">
    <citation type="journal article" date="2015" name="Antonie Van Leeuwenhoek">
        <title>Bosea vaviloviae sp. nov., a new species of slow-growing rhizobia isolated from nodules of the relict species Vavilovia formosa (Stev.) Fed.</title>
        <authorList>
            <person name="Safronova V.I."/>
            <person name="Kuznetsova I.G."/>
            <person name="Sazanova A.L."/>
            <person name="Kimeklis A.K."/>
            <person name="Belimov A.A."/>
            <person name="Andronov E.E."/>
            <person name="Pinaev A.G."/>
            <person name="Chizhevskaya E.P."/>
            <person name="Pukhaev A.R."/>
            <person name="Popov K.P."/>
            <person name="Willems A."/>
            <person name="Tikhonovich I.A."/>
        </authorList>
    </citation>
    <scope>NUCLEOTIDE SEQUENCE [LARGE SCALE GENOMIC DNA]</scope>
    <source>
        <strain evidence="2 3">Vaf18</strain>
    </source>
</reference>
<name>A0A1D7TXE1_9HYPH</name>
<dbReference type="InterPro" id="IPR016181">
    <property type="entry name" value="Acyl_CoA_acyltransferase"/>
</dbReference>
<sequence length="177" mass="19271">MTGIAPQLAATATIALRPATHDDVDAIMACERQPGYDDTVGRWSREEHLAALVEPSHRYIVALDSHSAVMGFVILQEIAPAASAVLVRRIAALSQGRGHGRALLDHALALIFDELGAAKAWLRVWPHNARGMALYTKLGMREDGLSEVQRNGAPAVMTIMSIDAARYRDRKPRSETP</sequence>
<dbReference type="Proteomes" id="UP000094969">
    <property type="component" value="Chromosome"/>
</dbReference>
<organism evidence="2 3">
    <name type="scientific">Bosea vaviloviae</name>
    <dbReference type="NCBI Taxonomy" id="1526658"/>
    <lineage>
        <taxon>Bacteria</taxon>
        <taxon>Pseudomonadati</taxon>
        <taxon>Pseudomonadota</taxon>
        <taxon>Alphaproteobacteria</taxon>
        <taxon>Hyphomicrobiales</taxon>
        <taxon>Boseaceae</taxon>
        <taxon>Bosea</taxon>
    </lineage>
</organism>
<dbReference type="CDD" id="cd04301">
    <property type="entry name" value="NAT_SF"/>
    <property type="match status" value="1"/>
</dbReference>
<dbReference type="Gene3D" id="3.40.630.30">
    <property type="match status" value="1"/>
</dbReference>
<dbReference type="PROSITE" id="PS51186">
    <property type="entry name" value="GNAT"/>
    <property type="match status" value="1"/>
</dbReference>
<dbReference type="RefSeq" id="WP_069689012.1">
    <property type="nucleotide sequence ID" value="NZ_CP017147.1"/>
</dbReference>
<keyword evidence="3" id="KW-1185">Reference proteome</keyword>
<dbReference type="GO" id="GO:0016747">
    <property type="term" value="F:acyltransferase activity, transferring groups other than amino-acyl groups"/>
    <property type="evidence" value="ECO:0007669"/>
    <property type="project" value="InterPro"/>
</dbReference>
<dbReference type="PANTHER" id="PTHR43415:SF3">
    <property type="entry name" value="GNAT-FAMILY ACETYLTRANSFERASE"/>
    <property type="match status" value="1"/>
</dbReference>
<dbReference type="OrthoDB" id="5295305at2"/>
<evidence type="ECO:0000313" key="2">
    <source>
        <dbReference type="EMBL" id="AOO79790.1"/>
    </source>
</evidence>
<dbReference type="KEGG" id="bvv:BHK69_04240"/>
<dbReference type="SUPFAM" id="SSF55729">
    <property type="entry name" value="Acyl-CoA N-acyltransferases (Nat)"/>
    <property type="match status" value="1"/>
</dbReference>
<dbReference type="Pfam" id="PF00583">
    <property type="entry name" value="Acetyltransf_1"/>
    <property type="match status" value="1"/>
</dbReference>
<gene>
    <name evidence="2" type="ORF">BHK69_04240</name>
</gene>
<dbReference type="STRING" id="1526658.BHK69_04240"/>
<dbReference type="PANTHER" id="PTHR43415">
    <property type="entry name" value="SPERMIDINE N(1)-ACETYLTRANSFERASE"/>
    <property type="match status" value="1"/>
</dbReference>
<feature type="domain" description="N-acetyltransferase" evidence="1">
    <location>
        <begin position="14"/>
        <end position="165"/>
    </location>
</feature>
<protein>
    <recommendedName>
        <fullName evidence="1">N-acetyltransferase domain-containing protein</fullName>
    </recommendedName>
</protein>
<dbReference type="AlphaFoldDB" id="A0A1D7TXE1"/>
<evidence type="ECO:0000313" key="3">
    <source>
        <dbReference type="Proteomes" id="UP000094969"/>
    </source>
</evidence>
<proteinExistence type="predicted"/>
<accession>A0A1D7TXE1</accession>
<evidence type="ECO:0000259" key="1">
    <source>
        <dbReference type="PROSITE" id="PS51186"/>
    </source>
</evidence>
<dbReference type="InterPro" id="IPR000182">
    <property type="entry name" value="GNAT_dom"/>
</dbReference>